<dbReference type="Gene3D" id="1.10.10.10">
    <property type="entry name" value="Winged helix-like DNA-binding domain superfamily/Winged helix DNA-binding domain"/>
    <property type="match status" value="2"/>
</dbReference>
<dbReference type="InterPro" id="IPR011434">
    <property type="entry name" value="Ltp-like_HTH"/>
</dbReference>
<feature type="transmembrane region" description="Helical" evidence="2">
    <location>
        <begin position="31"/>
        <end position="49"/>
    </location>
</feature>
<dbReference type="GO" id="GO:0009379">
    <property type="term" value="C:Holliday junction helicase complex"/>
    <property type="evidence" value="ECO:0007669"/>
    <property type="project" value="InterPro"/>
</dbReference>
<reference evidence="4" key="1">
    <citation type="submission" date="2020-10" db="EMBL/GenBank/DDBJ databases">
        <authorList>
            <person name="Gilroy R."/>
        </authorList>
    </citation>
    <scope>NUCLEOTIDE SEQUENCE</scope>
    <source>
        <strain evidence="4">ChiSjej2B20-13462</strain>
    </source>
</reference>
<evidence type="ECO:0000313" key="5">
    <source>
        <dbReference type="Proteomes" id="UP000886874"/>
    </source>
</evidence>
<evidence type="ECO:0000256" key="1">
    <source>
        <dbReference type="SAM" id="MobiDB-lite"/>
    </source>
</evidence>
<name>A0A9D0Z4X2_9FIRM</name>
<dbReference type="CDD" id="cd14332">
    <property type="entry name" value="UBA_RuvA_C"/>
    <property type="match status" value="1"/>
</dbReference>
<sequence>MYQDFCDRCGSAIDPKTGRCPDCARRGNRTAGLIVAVVLIAVVLAATLLREPMVRGVTDLAHQVEALFSTRPEPEPDVVQAMEPAPDPRPEPDPARDEAVKAAQAYLETETYSPSALYLQLYGDGYQEADIDYALDHCGANWYENAAYCAMDWVASYYYSRGMLVEDLMNSGFTADEAAYGADYCGANWSEEATLYGAFLLEETPELTAEEVSAALVEFGYTEEEAQYAVDQLFDNAPAL</sequence>
<keyword evidence="2" id="KW-0472">Membrane</keyword>
<keyword evidence="2" id="KW-1133">Transmembrane helix</keyword>
<evidence type="ECO:0000259" key="3">
    <source>
        <dbReference type="Pfam" id="PF07553"/>
    </source>
</evidence>
<dbReference type="GO" id="GO:0009378">
    <property type="term" value="F:four-way junction helicase activity"/>
    <property type="evidence" value="ECO:0007669"/>
    <property type="project" value="InterPro"/>
</dbReference>
<accession>A0A9D0Z4X2</accession>
<organism evidence="4 5">
    <name type="scientific">Candidatus Avoscillospira stercorigallinarum</name>
    <dbReference type="NCBI Taxonomy" id="2840708"/>
    <lineage>
        <taxon>Bacteria</taxon>
        <taxon>Bacillati</taxon>
        <taxon>Bacillota</taxon>
        <taxon>Clostridia</taxon>
        <taxon>Eubacteriales</taxon>
        <taxon>Oscillospiraceae</taxon>
        <taxon>Oscillospiraceae incertae sedis</taxon>
        <taxon>Candidatus Avoscillospira</taxon>
    </lineage>
</organism>
<dbReference type="Pfam" id="PF07553">
    <property type="entry name" value="Lipoprotein_Ltp"/>
    <property type="match status" value="1"/>
</dbReference>
<dbReference type="Proteomes" id="UP000886874">
    <property type="component" value="Unassembled WGS sequence"/>
</dbReference>
<dbReference type="EMBL" id="DVFN01000034">
    <property type="protein sequence ID" value="HIQ69192.1"/>
    <property type="molecule type" value="Genomic_DNA"/>
</dbReference>
<evidence type="ECO:0000313" key="4">
    <source>
        <dbReference type="EMBL" id="HIQ69192.1"/>
    </source>
</evidence>
<dbReference type="AlphaFoldDB" id="A0A9D0Z4X2"/>
<proteinExistence type="predicted"/>
<dbReference type="GO" id="GO:0006281">
    <property type="term" value="P:DNA repair"/>
    <property type="evidence" value="ECO:0007669"/>
    <property type="project" value="InterPro"/>
</dbReference>
<dbReference type="GO" id="GO:0006310">
    <property type="term" value="P:DNA recombination"/>
    <property type="evidence" value="ECO:0007669"/>
    <property type="project" value="InterPro"/>
</dbReference>
<feature type="domain" description="Putative host cell surface-exposed lipoprotein Ltp-like HTH region" evidence="3">
    <location>
        <begin position="98"/>
        <end position="137"/>
    </location>
</feature>
<keyword evidence="2" id="KW-0812">Transmembrane</keyword>
<feature type="compositionally biased region" description="Basic and acidic residues" evidence="1">
    <location>
        <begin position="86"/>
        <end position="97"/>
    </location>
</feature>
<feature type="region of interest" description="Disordered" evidence="1">
    <location>
        <begin position="72"/>
        <end position="97"/>
    </location>
</feature>
<gene>
    <name evidence="4" type="ORF">IAA67_02520</name>
</gene>
<dbReference type="InterPro" id="IPR011114">
    <property type="entry name" value="RuvA_C"/>
</dbReference>
<comment type="caution">
    <text evidence="4">The sequence shown here is derived from an EMBL/GenBank/DDBJ whole genome shotgun (WGS) entry which is preliminary data.</text>
</comment>
<keyword evidence="4" id="KW-0449">Lipoprotein</keyword>
<dbReference type="InterPro" id="IPR036388">
    <property type="entry name" value="WH-like_DNA-bd_sf"/>
</dbReference>
<evidence type="ECO:0000256" key="2">
    <source>
        <dbReference type="SAM" id="Phobius"/>
    </source>
</evidence>
<dbReference type="GO" id="GO:0005524">
    <property type="term" value="F:ATP binding"/>
    <property type="evidence" value="ECO:0007669"/>
    <property type="project" value="InterPro"/>
</dbReference>
<protein>
    <submittedName>
        <fullName evidence="4">Ltp family lipoprotein</fullName>
    </submittedName>
</protein>
<reference evidence="4" key="2">
    <citation type="journal article" date="2021" name="PeerJ">
        <title>Extensive microbial diversity within the chicken gut microbiome revealed by metagenomics and culture.</title>
        <authorList>
            <person name="Gilroy R."/>
            <person name="Ravi A."/>
            <person name="Getino M."/>
            <person name="Pursley I."/>
            <person name="Horton D.L."/>
            <person name="Alikhan N.F."/>
            <person name="Baker D."/>
            <person name="Gharbi K."/>
            <person name="Hall N."/>
            <person name="Watson M."/>
            <person name="Adriaenssens E.M."/>
            <person name="Foster-Nyarko E."/>
            <person name="Jarju S."/>
            <person name="Secka A."/>
            <person name="Antonio M."/>
            <person name="Oren A."/>
            <person name="Chaudhuri R.R."/>
            <person name="La Ragione R."/>
            <person name="Hildebrand F."/>
            <person name="Pallen M.J."/>
        </authorList>
    </citation>
    <scope>NUCLEOTIDE SEQUENCE</scope>
    <source>
        <strain evidence="4">ChiSjej2B20-13462</strain>
    </source>
</reference>